<accession>A0A6A4H5G4</accession>
<dbReference type="EMBL" id="ML769573">
    <property type="protein sequence ID" value="KAE9393361.1"/>
    <property type="molecule type" value="Genomic_DNA"/>
</dbReference>
<dbReference type="OrthoDB" id="7464126at2759"/>
<dbReference type="InterPro" id="IPR056884">
    <property type="entry name" value="NPHP3-like_N"/>
</dbReference>
<feature type="domain" description="Nephrocystin 3-like N-terminal" evidence="2">
    <location>
        <begin position="50"/>
        <end position="149"/>
    </location>
</feature>
<reference evidence="3" key="1">
    <citation type="journal article" date="2019" name="Environ. Microbiol.">
        <title>Fungal ecological strategies reflected in gene transcription - a case study of two litter decomposers.</title>
        <authorList>
            <person name="Barbi F."/>
            <person name="Kohler A."/>
            <person name="Barry K."/>
            <person name="Baskaran P."/>
            <person name="Daum C."/>
            <person name="Fauchery L."/>
            <person name="Ihrmark K."/>
            <person name="Kuo A."/>
            <person name="LaButti K."/>
            <person name="Lipzen A."/>
            <person name="Morin E."/>
            <person name="Grigoriev I.V."/>
            <person name="Henrissat B."/>
            <person name="Lindahl B."/>
            <person name="Martin F."/>
        </authorList>
    </citation>
    <scope>NUCLEOTIDE SEQUENCE</scope>
    <source>
        <strain evidence="3">JB14</strain>
    </source>
</reference>
<name>A0A6A4H5G4_9AGAR</name>
<evidence type="ECO:0000313" key="4">
    <source>
        <dbReference type="Proteomes" id="UP000799118"/>
    </source>
</evidence>
<evidence type="ECO:0000259" key="2">
    <source>
        <dbReference type="Pfam" id="PF24883"/>
    </source>
</evidence>
<keyword evidence="1" id="KW-0677">Repeat</keyword>
<dbReference type="Gene3D" id="3.40.50.300">
    <property type="entry name" value="P-loop containing nucleotide triphosphate hydrolases"/>
    <property type="match status" value="1"/>
</dbReference>
<dbReference type="PANTHER" id="PTHR10039:SF16">
    <property type="entry name" value="GPI INOSITOL-DEACYLASE"/>
    <property type="match status" value="1"/>
</dbReference>
<dbReference type="InterPro" id="IPR027417">
    <property type="entry name" value="P-loop_NTPase"/>
</dbReference>
<organism evidence="3 4">
    <name type="scientific">Gymnopus androsaceus JB14</name>
    <dbReference type="NCBI Taxonomy" id="1447944"/>
    <lineage>
        <taxon>Eukaryota</taxon>
        <taxon>Fungi</taxon>
        <taxon>Dikarya</taxon>
        <taxon>Basidiomycota</taxon>
        <taxon>Agaricomycotina</taxon>
        <taxon>Agaricomycetes</taxon>
        <taxon>Agaricomycetidae</taxon>
        <taxon>Agaricales</taxon>
        <taxon>Marasmiineae</taxon>
        <taxon>Omphalotaceae</taxon>
        <taxon>Gymnopus</taxon>
    </lineage>
</organism>
<dbReference type="Proteomes" id="UP000799118">
    <property type="component" value="Unassembled WGS sequence"/>
</dbReference>
<dbReference type="PANTHER" id="PTHR10039">
    <property type="entry name" value="AMELOGENIN"/>
    <property type="match status" value="1"/>
</dbReference>
<evidence type="ECO:0000313" key="3">
    <source>
        <dbReference type="EMBL" id="KAE9393361.1"/>
    </source>
</evidence>
<dbReference type="Pfam" id="PF24883">
    <property type="entry name" value="NPHP3_N"/>
    <property type="match status" value="1"/>
</dbReference>
<keyword evidence="4" id="KW-1185">Reference proteome</keyword>
<dbReference type="AlphaFoldDB" id="A0A6A4H5G4"/>
<sequence length="158" mass="18009">MFMAIASNFEIHGGHFTVMSNDEEKQIRDWLNAPNCYINFTSAADKKAVGTGKWILNHRQYIKWIEKRCGILWIQGKAGSGKTVLSTSIIDHLSTMAPNATWFHYFDSRDNSGFKSSYRGFLLSILEQIAFNQQHIHAALKTLYENCKRGDDPGIYCP</sequence>
<gene>
    <name evidence="3" type="ORF">BT96DRAFT_224851</name>
</gene>
<proteinExistence type="predicted"/>
<evidence type="ECO:0000256" key="1">
    <source>
        <dbReference type="ARBA" id="ARBA00022737"/>
    </source>
</evidence>
<dbReference type="SUPFAM" id="SSF52540">
    <property type="entry name" value="P-loop containing nucleoside triphosphate hydrolases"/>
    <property type="match status" value="1"/>
</dbReference>
<protein>
    <recommendedName>
        <fullName evidence="2">Nephrocystin 3-like N-terminal domain-containing protein</fullName>
    </recommendedName>
</protein>